<evidence type="ECO:0000313" key="2">
    <source>
        <dbReference type="Proteomes" id="UP001165074"/>
    </source>
</evidence>
<dbReference type="AlphaFoldDB" id="A0A9W6S5V0"/>
<comment type="caution">
    <text evidence="1">The sequence shown here is derived from an EMBL/GenBank/DDBJ whole genome shotgun (WGS) entry which is preliminary data.</text>
</comment>
<evidence type="ECO:0000313" key="1">
    <source>
        <dbReference type="EMBL" id="GLY87673.1"/>
    </source>
</evidence>
<name>A0A9W6S5V0_9ACTN</name>
<protein>
    <submittedName>
        <fullName evidence="1">Uncharacterized protein</fullName>
    </submittedName>
</protein>
<accession>A0A9W6S5V0</accession>
<gene>
    <name evidence="1" type="ORF">Airi02_056020</name>
</gene>
<dbReference type="RefSeq" id="WP_285576886.1">
    <property type="nucleotide sequence ID" value="NZ_BSTK01000008.1"/>
</dbReference>
<keyword evidence="2" id="KW-1185">Reference proteome</keyword>
<reference evidence="1" key="1">
    <citation type="submission" date="2023-03" db="EMBL/GenBank/DDBJ databases">
        <title>Actinoallomurus iriomotensis NBRC 103684.</title>
        <authorList>
            <person name="Ichikawa N."/>
            <person name="Sato H."/>
            <person name="Tonouchi N."/>
        </authorList>
    </citation>
    <scope>NUCLEOTIDE SEQUENCE</scope>
    <source>
        <strain evidence="1">NBRC 103684</strain>
    </source>
</reference>
<dbReference type="Proteomes" id="UP001165074">
    <property type="component" value="Unassembled WGS sequence"/>
</dbReference>
<dbReference type="EMBL" id="BSTK01000008">
    <property type="protein sequence ID" value="GLY87673.1"/>
    <property type="molecule type" value="Genomic_DNA"/>
</dbReference>
<sequence length="191" mass="21279">MATVSTLLVALIAVAGSVVTTYLAQRSAAKNKRDDFDLARRQREEERAATHEKEWREQRRGCYLSLNVAIRQHRLAINDLLHGIRSGNVDGDVRLAVEDTRRTYMEHHAETQLTAPRDVLKAAGVVRGRLVDVYAIAKRLDGGQAGEGDTVGGALARSEGCLRHIEHMRTLMRRDLGVDDEPEEGDEKVTQ</sequence>
<proteinExistence type="predicted"/>
<organism evidence="1 2">
    <name type="scientific">Actinoallomurus iriomotensis</name>
    <dbReference type="NCBI Taxonomy" id="478107"/>
    <lineage>
        <taxon>Bacteria</taxon>
        <taxon>Bacillati</taxon>
        <taxon>Actinomycetota</taxon>
        <taxon>Actinomycetes</taxon>
        <taxon>Streptosporangiales</taxon>
        <taxon>Thermomonosporaceae</taxon>
        <taxon>Actinoallomurus</taxon>
    </lineage>
</organism>